<evidence type="ECO:0000313" key="4">
    <source>
        <dbReference type="Proteomes" id="UP000818029"/>
    </source>
</evidence>
<feature type="chain" id="PRO_5045904917" evidence="2">
    <location>
        <begin position="22"/>
        <end position="450"/>
    </location>
</feature>
<evidence type="ECO:0000256" key="1">
    <source>
        <dbReference type="SAM" id="MobiDB-lite"/>
    </source>
</evidence>
<feature type="region of interest" description="Disordered" evidence="1">
    <location>
        <begin position="173"/>
        <end position="192"/>
    </location>
</feature>
<dbReference type="InterPro" id="IPR004873">
    <property type="entry name" value="BURP_dom"/>
</dbReference>
<dbReference type="PANTHER" id="PTHR31236:SF58">
    <property type="entry name" value="POLYGALACTURONASE NON-CATALYTIC SUBUNIT AROGP2-LIKE"/>
    <property type="match status" value="1"/>
</dbReference>
<proteinExistence type="predicted"/>
<reference evidence="4" key="1">
    <citation type="journal article" date="2020" name="Nat. Genet.">
        <title>Genomic diversifications of five Gossypium allopolyploid species and their impact on cotton improvement.</title>
        <authorList>
            <person name="Chen Z.J."/>
            <person name="Sreedasyam A."/>
            <person name="Ando A."/>
            <person name="Song Q."/>
            <person name="De Santiago L.M."/>
            <person name="Hulse-Kemp A.M."/>
            <person name="Ding M."/>
            <person name="Ye W."/>
            <person name="Kirkbride R.C."/>
            <person name="Jenkins J."/>
            <person name="Plott C."/>
            <person name="Lovell J."/>
            <person name="Lin Y.M."/>
            <person name="Vaughn R."/>
            <person name="Liu B."/>
            <person name="Simpson S."/>
            <person name="Scheffler B.E."/>
            <person name="Wen L."/>
            <person name="Saski C.A."/>
            <person name="Grover C.E."/>
            <person name="Hu G."/>
            <person name="Conover J.L."/>
            <person name="Carlson J.W."/>
            <person name="Shu S."/>
            <person name="Boston L.B."/>
            <person name="Williams M."/>
            <person name="Peterson D.G."/>
            <person name="McGee K."/>
            <person name="Jones D.C."/>
            <person name="Wendel J.F."/>
            <person name="Stelly D.M."/>
            <person name="Grimwood J."/>
            <person name="Schmutz J."/>
        </authorList>
    </citation>
    <scope>NUCLEOTIDE SEQUENCE [LARGE SCALE GENOMIC DNA]</scope>
    <source>
        <strain evidence="4">cv. TM-1</strain>
    </source>
</reference>
<dbReference type="Pfam" id="PF03181">
    <property type="entry name" value="BURP"/>
    <property type="match status" value="1"/>
</dbReference>
<dbReference type="PANTHER" id="PTHR31236">
    <property type="entry name" value="BURP DOMAIN PROTEIN USPL1-LIKE"/>
    <property type="match status" value="1"/>
</dbReference>
<reference evidence="5" key="2">
    <citation type="submission" date="2025-08" db="UniProtKB">
        <authorList>
            <consortium name="RefSeq"/>
        </authorList>
    </citation>
    <scope>IDENTIFICATION</scope>
</reference>
<dbReference type="InterPro" id="IPR044816">
    <property type="entry name" value="BURP"/>
</dbReference>
<keyword evidence="2" id="KW-0732">Signal</keyword>
<dbReference type="RefSeq" id="XP_040955137.1">
    <property type="nucleotide sequence ID" value="XM_041099203.1"/>
</dbReference>
<feature type="compositionally biased region" description="Polar residues" evidence="1">
    <location>
        <begin position="173"/>
        <end position="184"/>
    </location>
</feature>
<feature type="region of interest" description="Disordered" evidence="1">
    <location>
        <begin position="105"/>
        <end position="168"/>
    </location>
</feature>
<dbReference type="Proteomes" id="UP000818029">
    <property type="component" value="Chromosome D08"/>
</dbReference>
<evidence type="ECO:0000313" key="5">
    <source>
        <dbReference type="RefSeq" id="XP_040955137.1"/>
    </source>
</evidence>
<dbReference type="PROSITE" id="PS51277">
    <property type="entry name" value="BURP"/>
    <property type="match status" value="1"/>
</dbReference>
<dbReference type="SMART" id="SM01045">
    <property type="entry name" value="BURP"/>
    <property type="match status" value="1"/>
</dbReference>
<protein>
    <submittedName>
        <fullName evidence="5">BURP domain protein RD22</fullName>
    </submittedName>
</protein>
<accession>A0ABM3AJW9</accession>
<organism evidence="4 5">
    <name type="scientific">Gossypium hirsutum</name>
    <name type="common">Upland cotton</name>
    <name type="synonym">Gossypium mexicanum</name>
    <dbReference type="NCBI Taxonomy" id="3635"/>
    <lineage>
        <taxon>Eukaryota</taxon>
        <taxon>Viridiplantae</taxon>
        <taxon>Streptophyta</taxon>
        <taxon>Embryophyta</taxon>
        <taxon>Tracheophyta</taxon>
        <taxon>Spermatophyta</taxon>
        <taxon>Magnoliopsida</taxon>
        <taxon>eudicotyledons</taxon>
        <taxon>Gunneridae</taxon>
        <taxon>Pentapetalae</taxon>
        <taxon>rosids</taxon>
        <taxon>malvids</taxon>
        <taxon>Malvales</taxon>
        <taxon>Malvaceae</taxon>
        <taxon>Malvoideae</taxon>
        <taxon>Gossypium</taxon>
    </lineage>
</organism>
<keyword evidence="4" id="KW-1185">Reference proteome</keyword>
<dbReference type="GeneID" id="107938363"/>
<evidence type="ECO:0000256" key="2">
    <source>
        <dbReference type="SAM" id="SignalP"/>
    </source>
</evidence>
<feature type="signal peptide" evidence="2">
    <location>
        <begin position="1"/>
        <end position="21"/>
    </location>
</feature>
<gene>
    <name evidence="5" type="primary">LOC107938363</name>
</gene>
<sequence length="450" mass="48684">MALHFLLVFALINIIFLSSQGAVPEEAYWKSVFPNNPKPKALRDILPLSHSINGSIKDSNAGYQAGSYGNEQSIQDYSGNGTGPSKEFSAPTSLGAYQAGSYGNEQSIQDYSGNGTGPSKEFSAPTSLGAYQAGSYGNEQSIQDYSGNGTGPSKEFSAPSSLGAYQAGSYGNEQSIQDYSGKNTRPSKEFSAPSSLGAYQAGSYGNEQSIQEAPIDSNLNNFKVDDNIVSVDETTFFFQRDLRTGKLVNLPNLIATGDKTPFLPDRVAKSIPFSSAKLPEILNHFSLKPQTRDANTIGETIRGCERAAINGEQKFCATSLESFIDLSISTLGKQIQLLSIEFSKETKNPLFTISRGMQNMGEHELVCHKMEYPGAVFLCHALNKTGVYKVPLVGRDGTKANALAVCHKDTSGWNPKHMAFQILKVKPGTVPICHFLFRDTLVWVSNSTAK</sequence>
<name>A0ABM3AJW9_GOSHI</name>
<feature type="domain" description="BURP" evidence="3">
    <location>
        <begin position="236"/>
        <end position="446"/>
    </location>
</feature>
<feature type="compositionally biased region" description="Polar residues" evidence="1">
    <location>
        <begin position="135"/>
        <end position="147"/>
    </location>
</feature>
<evidence type="ECO:0000259" key="3">
    <source>
        <dbReference type="PROSITE" id="PS51277"/>
    </source>
</evidence>